<organism evidence="1 2">
    <name type="scientific">Trypanosoma congolense (strain IL3000)</name>
    <dbReference type="NCBI Taxonomy" id="1068625"/>
    <lineage>
        <taxon>Eukaryota</taxon>
        <taxon>Discoba</taxon>
        <taxon>Euglenozoa</taxon>
        <taxon>Kinetoplastea</taxon>
        <taxon>Metakinetoplastina</taxon>
        <taxon>Trypanosomatida</taxon>
        <taxon>Trypanosomatidae</taxon>
        <taxon>Trypanosoma</taxon>
        <taxon>Nannomonas</taxon>
    </lineage>
</organism>
<reference evidence="1 2" key="2">
    <citation type="journal article" date="2012" name="Proc. Natl. Acad. Sci. U.S.A.">
        <title>Antigenic diversity is generated by distinct evolutionary mechanisms in African trypanosome species.</title>
        <authorList>
            <person name="Jackson A.P."/>
            <person name="Berry A."/>
            <person name="Aslett M."/>
            <person name="Allison H.C."/>
            <person name="Burton P."/>
            <person name="Vavrova-Anderson J."/>
            <person name="Brown R."/>
            <person name="Browne H."/>
            <person name="Corton N."/>
            <person name="Hauser H."/>
            <person name="Gamble J."/>
            <person name="Gilderthorp R."/>
            <person name="Marcello L."/>
            <person name="McQuillan J."/>
            <person name="Otto T.D."/>
            <person name="Quail M.A."/>
            <person name="Sanders M.J."/>
            <person name="van Tonder A."/>
            <person name="Ginger M.L."/>
            <person name="Field M.C."/>
            <person name="Barry J.D."/>
            <person name="Hertz-Fowler C."/>
            <person name="Berriman M."/>
        </authorList>
    </citation>
    <scope>NUCLEOTIDE SEQUENCE [LARGE SCALE GENOMIC DNA]</scope>
    <source>
        <strain evidence="1 2">IL3000</strain>
    </source>
</reference>
<gene>
    <name evidence="1" type="ORF">TCIL3000_0_41020</name>
</gene>
<evidence type="ECO:0000313" key="1">
    <source>
        <dbReference type="EMBL" id="CCD13340.1"/>
    </source>
</evidence>
<protein>
    <submittedName>
        <fullName evidence="1">VSG-associated, congolense-specific ORF</fullName>
    </submittedName>
</protein>
<dbReference type="EMBL" id="CAEQ01001120">
    <property type="protein sequence ID" value="CCD13340.1"/>
    <property type="molecule type" value="Genomic_DNA"/>
</dbReference>
<dbReference type="AlphaFoldDB" id="F9W814"/>
<evidence type="ECO:0000313" key="2">
    <source>
        <dbReference type="Proteomes" id="UP000000702"/>
    </source>
</evidence>
<name>F9W814_TRYCI</name>
<proteinExistence type="predicted"/>
<reference evidence="2" key="1">
    <citation type="submission" date="2011-07" db="EMBL/GenBank/DDBJ databases">
        <title>Divergent evolution of antigenic variation in African trypanosomes.</title>
        <authorList>
            <person name="Jackson A.P."/>
            <person name="Berry A."/>
            <person name="Allison H.C."/>
            <person name="Burton P."/>
            <person name="Anderson J."/>
            <person name="Aslett M."/>
            <person name="Brown R."/>
            <person name="Corton N."/>
            <person name="Harris D."/>
            <person name="Hauser H."/>
            <person name="Gamble J."/>
            <person name="Gilderthorp R."/>
            <person name="McQuillan J."/>
            <person name="Quail M.A."/>
            <person name="Sanders M."/>
            <person name="Van Tonder A."/>
            <person name="Ginger M.L."/>
            <person name="Donelson J.E."/>
            <person name="Field M.C."/>
            <person name="Barry J.D."/>
            <person name="Berriman M."/>
            <person name="Hertz-Fowler C."/>
        </authorList>
    </citation>
    <scope>NUCLEOTIDE SEQUENCE [LARGE SCALE GENOMIC DNA]</scope>
    <source>
        <strain evidence="2">IL3000</strain>
    </source>
</reference>
<dbReference type="VEuPathDB" id="TriTrypDB:TcIL3000_0_41020"/>
<sequence>MPESPSSPSPEGMAQETPWNMEKDVVDVLLEGVLPAKEMNLYGFLMPVSPHLTEFHTHFTLRDFVRTPRRFIEEEDGCDLIWQNLPRLVWKFKECVRPRLRHYGHPDGWKAAQWECWEILIHLDHPPLDVVGHQKYSTNRYRGTFFLYRPRRPSSTCRTP</sequence>
<dbReference type="Proteomes" id="UP000000702">
    <property type="component" value="Unassembled WGS sequence"/>
</dbReference>
<accession>F9W814</accession>
<comment type="caution">
    <text evidence="1">The sequence shown here is derived from an EMBL/GenBank/DDBJ whole genome shotgun (WGS) entry which is preliminary data.</text>
</comment>
<keyword evidence="2" id="KW-1185">Reference proteome</keyword>